<keyword evidence="3" id="KW-1185">Reference proteome</keyword>
<evidence type="ECO:0000313" key="3">
    <source>
        <dbReference type="Proteomes" id="UP001241472"/>
    </source>
</evidence>
<dbReference type="EMBL" id="JAUSRF010000006">
    <property type="protein sequence ID" value="MDP9837626.1"/>
    <property type="molecule type" value="Genomic_DNA"/>
</dbReference>
<proteinExistence type="predicted"/>
<dbReference type="Proteomes" id="UP001241472">
    <property type="component" value="Unassembled WGS sequence"/>
</dbReference>
<gene>
    <name evidence="2" type="ORF">J2T09_002378</name>
</gene>
<organism evidence="2 3">
    <name type="scientific">Neorhizobium huautlense</name>
    <dbReference type="NCBI Taxonomy" id="67774"/>
    <lineage>
        <taxon>Bacteria</taxon>
        <taxon>Pseudomonadati</taxon>
        <taxon>Pseudomonadota</taxon>
        <taxon>Alphaproteobacteria</taxon>
        <taxon>Hyphomicrobiales</taxon>
        <taxon>Rhizobiaceae</taxon>
        <taxon>Rhizobium/Agrobacterium group</taxon>
        <taxon>Neorhizobium</taxon>
    </lineage>
</organism>
<sequence>MTKRNEAAFDNWWACLPSGEREALDEAACRKVFCAGFAIGAKPENKTFMFSVGKRRVTVQAPNYRSAKHKAEITIAKRFEAEGKSPPRSGWVLQPCSQRPASQ</sequence>
<name>A0ABT9PT32_9HYPH</name>
<accession>A0ABT9PT32</accession>
<evidence type="ECO:0000313" key="2">
    <source>
        <dbReference type="EMBL" id="MDP9837626.1"/>
    </source>
</evidence>
<dbReference type="RefSeq" id="WP_306834516.1">
    <property type="nucleotide sequence ID" value="NZ_JAUSRF010000006.1"/>
</dbReference>
<feature type="region of interest" description="Disordered" evidence="1">
    <location>
        <begin position="82"/>
        <end position="103"/>
    </location>
</feature>
<evidence type="ECO:0000256" key="1">
    <source>
        <dbReference type="SAM" id="MobiDB-lite"/>
    </source>
</evidence>
<comment type="caution">
    <text evidence="2">The sequence shown here is derived from an EMBL/GenBank/DDBJ whole genome shotgun (WGS) entry which is preliminary data.</text>
</comment>
<reference evidence="2 3" key="1">
    <citation type="submission" date="2023-07" db="EMBL/GenBank/DDBJ databases">
        <title>Sorghum-associated microbial communities from plants grown in Nebraska, USA.</title>
        <authorList>
            <person name="Schachtman D."/>
        </authorList>
    </citation>
    <scope>NUCLEOTIDE SEQUENCE [LARGE SCALE GENOMIC DNA]</scope>
    <source>
        <strain evidence="2 3">DS1307</strain>
    </source>
</reference>
<protein>
    <submittedName>
        <fullName evidence="2">Uncharacterized protein</fullName>
    </submittedName>
</protein>